<reference evidence="2 3" key="1">
    <citation type="submission" date="2019-02" db="EMBL/GenBank/DDBJ databases">
        <title>Dyella amyloliquefaciens sp. nov., isolated from forest soil.</title>
        <authorList>
            <person name="Gao Z.-H."/>
            <person name="Qiu L.-H."/>
        </authorList>
    </citation>
    <scope>NUCLEOTIDE SEQUENCE [LARGE SCALE GENOMIC DNA]</scope>
    <source>
        <strain evidence="2 3">KACC 12747</strain>
    </source>
</reference>
<keyword evidence="1" id="KW-0812">Transmembrane</keyword>
<accession>A0A4R0YD24</accession>
<dbReference type="AlphaFoldDB" id="A0A4R0YD24"/>
<name>A0A4R0YD24_9GAMM</name>
<evidence type="ECO:0000256" key="1">
    <source>
        <dbReference type="SAM" id="Phobius"/>
    </source>
</evidence>
<dbReference type="Proteomes" id="UP000291822">
    <property type="component" value="Unassembled WGS sequence"/>
</dbReference>
<keyword evidence="1" id="KW-0472">Membrane</keyword>
<dbReference type="RefSeq" id="WP_131152727.1">
    <property type="nucleotide sequence ID" value="NZ_SJTG01000008.1"/>
</dbReference>
<evidence type="ECO:0000313" key="2">
    <source>
        <dbReference type="EMBL" id="TCI05908.1"/>
    </source>
</evidence>
<proteinExistence type="predicted"/>
<dbReference type="EMBL" id="SJTG01000008">
    <property type="protein sequence ID" value="TCI05908.1"/>
    <property type="molecule type" value="Genomic_DNA"/>
</dbReference>
<evidence type="ECO:0000313" key="3">
    <source>
        <dbReference type="Proteomes" id="UP000291822"/>
    </source>
</evidence>
<keyword evidence="1" id="KW-1133">Transmembrane helix</keyword>
<organism evidence="2 3">
    <name type="scientific">Dyella soli</name>
    <dbReference type="NCBI Taxonomy" id="522319"/>
    <lineage>
        <taxon>Bacteria</taxon>
        <taxon>Pseudomonadati</taxon>
        <taxon>Pseudomonadota</taxon>
        <taxon>Gammaproteobacteria</taxon>
        <taxon>Lysobacterales</taxon>
        <taxon>Rhodanobacteraceae</taxon>
        <taxon>Dyella</taxon>
    </lineage>
</organism>
<gene>
    <name evidence="2" type="ORF">EZM97_35915</name>
</gene>
<feature type="transmembrane region" description="Helical" evidence="1">
    <location>
        <begin position="85"/>
        <end position="109"/>
    </location>
</feature>
<comment type="caution">
    <text evidence="2">The sequence shown here is derived from an EMBL/GenBank/DDBJ whole genome shotgun (WGS) entry which is preliminary data.</text>
</comment>
<keyword evidence="3" id="KW-1185">Reference proteome</keyword>
<sequence>MNSSLIRVFLPWFLLLVVGALTAALRFGVIEPSDMAHLCDGSASNPAWCQWRQWVVLGFLGYGYGWAALLAAAVALVWKRPFAAWLAAAVGLFALMMYCFEAGAFALLVGSLRLVRFQATAAPADENGQRDRQVQPQP</sequence>
<feature type="transmembrane region" description="Helical" evidence="1">
    <location>
        <begin position="54"/>
        <end position="78"/>
    </location>
</feature>
<protein>
    <submittedName>
        <fullName evidence="2">Uncharacterized protein</fullName>
    </submittedName>
</protein>